<evidence type="ECO:0000256" key="1">
    <source>
        <dbReference type="SAM" id="Phobius"/>
    </source>
</evidence>
<organism evidence="2 3">
    <name type="scientific">Paenisporosarcina quisquiliarum</name>
    <dbReference type="NCBI Taxonomy" id="365346"/>
    <lineage>
        <taxon>Bacteria</taxon>
        <taxon>Bacillati</taxon>
        <taxon>Bacillota</taxon>
        <taxon>Bacilli</taxon>
        <taxon>Bacillales</taxon>
        <taxon>Caryophanaceae</taxon>
        <taxon>Paenisporosarcina</taxon>
    </lineage>
</organism>
<evidence type="ECO:0000313" key="3">
    <source>
        <dbReference type="Proteomes" id="UP001152173"/>
    </source>
</evidence>
<keyword evidence="1" id="KW-0812">Transmembrane</keyword>
<evidence type="ECO:0000313" key="2">
    <source>
        <dbReference type="EMBL" id="MCZ8537726.1"/>
    </source>
</evidence>
<keyword evidence="3" id="KW-1185">Reference proteome</keyword>
<name>A0A9X3LIN7_9BACL</name>
<gene>
    <name evidence="2" type="ORF">M9R32_11080</name>
</gene>
<feature type="transmembrane region" description="Helical" evidence="1">
    <location>
        <begin position="97"/>
        <end position="120"/>
    </location>
</feature>
<comment type="caution">
    <text evidence="2">The sequence shown here is derived from an EMBL/GenBank/DDBJ whole genome shotgun (WGS) entry which is preliminary data.</text>
</comment>
<dbReference type="Proteomes" id="UP001152173">
    <property type="component" value="Unassembled WGS sequence"/>
</dbReference>
<feature type="transmembrane region" description="Helical" evidence="1">
    <location>
        <begin position="7"/>
        <end position="26"/>
    </location>
</feature>
<sequence length="129" mass="14635">MLAIIDKYQSIIISIILVFYIVNSIYIGSAELSSILFILVILLQIVRLRKHIKRLSFVQLLALFGIMVASLVALVLIFMSLNHLIGAGILSFPDWMIMVIQITLIILFILSVSGIIRNLYQRFTKSKVQ</sequence>
<feature type="transmembrane region" description="Helical" evidence="1">
    <location>
        <begin position="60"/>
        <end position="85"/>
    </location>
</feature>
<proteinExistence type="predicted"/>
<evidence type="ECO:0008006" key="4">
    <source>
        <dbReference type="Google" id="ProtNLM"/>
    </source>
</evidence>
<reference evidence="2" key="1">
    <citation type="submission" date="2022-05" db="EMBL/GenBank/DDBJ databases">
        <authorList>
            <person name="Colautti A."/>
            <person name="Iacumin L."/>
        </authorList>
    </citation>
    <scope>NUCLEOTIDE SEQUENCE</scope>
    <source>
        <strain evidence="2">SK 55</strain>
    </source>
</reference>
<protein>
    <recommendedName>
        <fullName evidence="4">YoqO-like protein</fullName>
    </recommendedName>
</protein>
<dbReference type="EMBL" id="JAMKBJ010000009">
    <property type="protein sequence ID" value="MCZ8537726.1"/>
    <property type="molecule type" value="Genomic_DNA"/>
</dbReference>
<dbReference type="AlphaFoldDB" id="A0A9X3LIN7"/>
<accession>A0A9X3LIN7</accession>
<keyword evidence="1" id="KW-1133">Transmembrane helix</keyword>
<dbReference type="RefSeq" id="WP_269926795.1">
    <property type="nucleotide sequence ID" value="NZ_JAMKBJ010000009.1"/>
</dbReference>
<keyword evidence="1" id="KW-0472">Membrane</keyword>